<proteinExistence type="predicted"/>
<protein>
    <submittedName>
        <fullName evidence="1">Uncharacterized protein</fullName>
    </submittedName>
</protein>
<sequence>MTDTPAAEAARTVQEILRIPKDASWTTSRGSTFAVERRAPFAPYPEQA</sequence>
<evidence type="ECO:0000313" key="1">
    <source>
        <dbReference type="EMBL" id="MDT0609854.1"/>
    </source>
</evidence>
<gene>
    <name evidence="1" type="ORF">RM812_06360</name>
</gene>
<organism evidence="1 2">
    <name type="scientific">Streptomyces lancefieldiae</name>
    <dbReference type="NCBI Taxonomy" id="3075520"/>
    <lineage>
        <taxon>Bacteria</taxon>
        <taxon>Bacillati</taxon>
        <taxon>Actinomycetota</taxon>
        <taxon>Actinomycetes</taxon>
        <taxon>Kitasatosporales</taxon>
        <taxon>Streptomycetaceae</taxon>
        <taxon>Streptomyces</taxon>
    </lineage>
</organism>
<comment type="caution">
    <text evidence="1">The sequence shown here is derived from an EMBL/GenBank/DDBJ whole genome shotgun (WGS) entry which is preliminary data.</text>
</comment>
<keyword evidence="2" id="KW-1185">Reference proteome</keyword>
<dbReference type="EMBL" id="JAVRFH010000004">
    <property type="protein sequence ID" value="MDT0609854.1"/>
    <property type="molecule type" value="Genomic_DNA"/>
</dbReference>
<dbReference type="Proteomes" id="UP001180724">
    <property type="component" value="Unassembled WGS sequence"/>
</dbReference>
<reference evidence="1" key="1">
    <citation type="submission" date="2024-05" db="EMBL/GenBank/DDBJ databases">
        <title>30 novel species of actinomycetes from the DSMZ collection.</title>
        <authorList>
            <person name="Nouioui I."/>
        </authorList>
    </citation>
    <scope>NUCLEOTIDE SEQUENCE</scope>
    <source>
        <strain evidence="1">DSM 40712</strain>
    </source>
</reference>
<dbReference type="RefSeq" id="WP_311571395.1">
    <property type="nucleotide sequence ID" value="NZ_JAVRFH010000004.1"/>
</dbReference>
<evidence type="ECO:0000313" key="2">
    <source>
        <dbReference type="Proteomes" id="UP001180724"/>
    </source>
</evidence>
<name>A0ABU3AIN1_9ACTN</name>
<accession>A0ABU3AIN1</accession>